<evidence type="ECO:0000313" key="2">
    <source>
        <dbReference type="Proteomes" id="UP000054653"/>
    </source>
</evidence>
<reference evidence="1 2" key="1">
    <citation type="submission" date="2015-01" db="EMBL/GenBank/DDBJ databases">
        <title>Evolution of Trichinella species and genotypes.</title>
        <authorList>
            <person name="Korhonen P.K."/>
            <person name="Edoardo P."/>
            <person name="Giuseppe L.R."/>
            <person name="Gasser R.B."/>
        </authorList>
    </citation>
    <scope>NUCLEOTIDE SEQUENCE [LARGE SCALE GENOMIC DNA]</scope>
    <source>
        <strain evidence="1">ISS120</strain>
    </source>
</reference>
<comment type="caution">
    <text evidence="1">The sequence shown here is derived from an EMBL/GenBank/DDBJ whole genome shotgun (WGS) entry which is preliminary data.</text>
</comment>
<dbReference type="EMBL" id="JYDI01000380">
    <property type="protein sequence ID" value="KRY45295.1"/>
    <property type="molecule type" value="Genomic_DNA"/>
</dbReference>
<evidence type="ECO:0000313" key="1">
    <source>
        <dbReference type="EMBL" id="KRY45295.1"/>
    </source>
</evidence>
<gene>
    <name evidence="1" type="ORF">T03_1280</name>
</gene>
<accession>A0A0V1C7L8</accession>
<proteinExistence type="predicted"/>
<sequence length="61" mass="7036">MDLIQIICDVMACRTIGYLSKPVWSISSPWVRWDYLSGEQSLKCRMGVVNSAIEYELRNPI</sequence>
<dbReference type="AlphaFoldDB" id="A0A0V1C7L8"/>
<keyword evidence="2" id="KW-1185">Reference proteome</keyword>
<organism evidence="1 2">
    <name type="scientific">Trichinella britovi</name>
    <name type="common">Parasitic roundworm</name>
    <dbReference type="NCBI Taxonomy" id="45882"/>
    <lineage>
        <taxon>Eukaryota</taxon>
        <taxon>Metazoa</taxon>
        <taxon>Ecdysozoa</taxon>
        <taxon>Nematoda</taxon>
        <taxon>Enoplea</taxon>
        <taxon>Dorylaimia</taxon>
        <taxon>Trichinellida</taxon>
        <taxon>Trichinellidae</taxon>
        <taxon>Trichinella</taxon>
    </lineage>
</organism>
<protein>
    <submittedName>
        <fullName evidence="1">Uncharacterized protein</fullName>
    </submittedName>
</protein>
<dbReference type="Proteomes" id="UP000054653">
    <property type="component" value="Unassembled WGS sequence"/>
</dbReference>
<name>A0A0V1C7L8_TRIBR</name>